<dbReference type="EMBL" id="JBFOLJ010000009">
    <property type="protein sequence ID" value="KAL2508209.1"/>
    <property type="molecule type" value="Genomic_DNA"/>
</dbReference>
<evidence type="ECO:0000313" key="3">
    <source>
        <dbReference type="Proteomes" id="UP001604277"/>
    </source>
</evidence>
<dbReference type="AlphaFoldDB" id="A0ABD1T661"/>
<keyword evidence="3" id="KW-1185">Reference proteome</keyword>
<evidence type="ECO:0000256" key="1">
    <source>
        <dbReference type="SAM" id="MobiDB-lite"/>
    </source>
</evidence>
<feature type="region of interest" description="Disordered" evidence="1">
    <location>
        <begin position="1"/>
        <end position="20"/>
    </location>
</feature>
<protein>
    <submittedName>
        <fullName evidence="2">Uncharacterized protein</fullName>
    </submittedName>
</protein>
<dbReference type="Proteomes" id="UP001604277">
    <property type="component" value="Unassembled WGS sequence"/>
</dbReference>
<comment type="caution">
    <text evidence="2">The sequence shown here is derived from an EMBL/GenBank/DDBJ whole genome shotgun (WGS) entry which is preliminary data.</text>
</comment>
<accession>A0ABD1T661</accession>
<name>A0ABD1T661_9LAMI</name>
<organism evidence="2 3">
    <name type="scientific">Forsythia ovata</name>
    <dbReference type="NCBI Taxonomy" id="205694"/>
    <lineage>
        <taxon>Eukaryota</taxon>
        <taxon>Viridiplantae</taxon>
        <taxon>Streptophyta</taxon>
        <taxon>Embryophyta</taxon>
        <taxon>Tracheophyta</taxon>
        <taxon>Spermatophyta</taxon>
        <taxon>Magnoliopsida</taxon>
        <taxon>eudicotyledons</taxon>
        <taxon>Gunneridae</taxon>
        <taxon>Pentapetalae</taxon>
        <taxon>asterids</taxon>
        <taxon>lamiids</taxon>
        <taxon>Lamiales</taxon>
        <taxon>Oleaceae</taxon>
        <taxon>Forsythieae</taxon>
        <taxon>Forsythia</taxon>
    </lineage>
</organism>
<feature type="region of interest" description="Disordered" evidence="1">
    <location>
        <begin position="34"/>
        <end position="74"/>
    </location>
</feature>
<sequence>MATTTRKANGYSVHTKKPRNHEITIARKKHCNPDDVYLKNKTTPLRKGKIPTSLSGPEVRHTQGPQVWPISPEPSPTRLAHRLVLCLWHKSCFDKISAATQPFSKHRHTPSGLSGLS</sequence>
<gene>
    <name evidence="2" type="ORF">Fot_31856</name>
</gene>
<proteinExistence type="predicted"/>
<reference evidence="3" key="1">
    <citation type="submission" date="2024-07" db="EMBL/GenBank/DDBJ databases">
        <title>Two chromosome-level genome assemblies of Korean endemic species Abeliophyllum distichum and Forsythia ovata (Oleaceae).</title>
        <authorList>
            <person name="Jang H."/>
        </authorList>
    </citation>
    <scope>NUCLEOTIDE SEQUENCE [LARGE SCALE GENOMIC DNA]</scope>
</reference>
<evidence type="ECO:0000313" key="2">
    <source>
        <dbReference type="EMBL" id="KAL2508209.1"/>
    </source>
</evidence>